<dbReference type="RefSeq" id="WP_345350004.1">
    <property type="nucleotide sequence ID" value="NZ_BAABFB010000066.1"/>
</dbReference>
<organism evidence="2 3">
    <name type="scientific">Rhodococcus olei</name>
    <dbReference type="NCBI Taxonomy" id="2161675"/>
    <lineage>
        <taxon>Bacteria</taxon>
        <taxon>Bacillati</taxon>
        <taxon>Actinomycetota</taxon>
        <taxon>Actinomycetes</taxon>
        <taxon>Mycobacteriales</taxon>
        <taxon>Nocardiaceae</taxon>
        <taxon>Rhodococcus</taxon>
    </lineage>
</organism>
<keyword evidence="2" id="KW-0503">Monooxygenase</keyword>
<comment type="caution">
    <text evidence="2">The sequence shown here is derived from an EMBL/GenBank/DDBJ whole genome shotgun (WGS) entry which is preliminary data.</text>
</comment>
<dbReference type="PANTHER" id="PTHR43422:SF3">
    <property type="entry name" value="THIAMINE THIAZOLE SYNTHASE"/>
    <property type="match status" value="1"/>
</dbReference>
<feature type="region of interest" description="Disordered" evidence="1">
    <location>
        <begin position="471"/>
        <end position="491"/>
    </location>
</feature>
<evidence type="ECO:0000313" key="3">
    <source>
        <dbReference type="Proteomes" id="UP001501183"/>
    </source>
</evidence>
<proteinExistence type="predicted"/>
<protein>
    <submittedName>
        <fullName evidence="2">FAD-binding monooxygenase</fullName>
    </submittedName>
</protein>
<dbReference type="EMBL" id="BAABFB010000066">
    <property type="protein sequence ID" value="GAA4486492.1"/>
    <property type="molecule type" value="Genomic_DNA"/>
</dbReference>
<reference evidence="3" key="1">
    <citation type="journal article" date="2019" name="Int. J. Syst. Evol. Microbiol.">
        <title>The Global Catalogue of Microorganisms (GCM) 10K type strain sequencing project: providing services to taxonomists for standard genome sequencing and annotation.</title>
        <authorList>
            <consortium name="The Broad Institute Genomics Platform"/>
            <consortium name="The Broad Institute Genome Sequencing Center for Infectious Disease"/>
            <person name="Wu L."/>
            <person name="Ma J."/>
        </authorList>
    </citation>
    <scope>NUCLEOTIDE SEQUENCE [LARGE SCALE GENOMIC DNA]</scope>
    <source>
        <strain evidence="3">JCM 32206</strain>
    </source>
</reference>
<dbReference type="Proteomes" id="UP001501183">
    <property type="component" value="Unassembled WGS sequence"/>
</dbReference>
<keyword evidence="3" id="KW-1185">Reference proteome</keyword>
<dbReference type="SUPFAM" id="SSF51905">
    <property type="entry name" value="FAD/NAD(P)-binding domain"/>
    <property type="match status" value="1"/>
</dbReference>
<dbReference type="PANTHER" id="PTHR43422">
    <property type="entry name" value="THIAMINE THIAZOLE SYNTHASE"/>
    <property type="match status" value="1"/>
</dbReference>
<sequence>MVDYACRHAVDRERWGMFTTEEEIVMTVRGDHAVVIGAGVGGLLAARVLAESFARVTVLERDALPPEPVPRKCVPQGRHAHALLARGGHAFDTLFPGFTSQLIDRGAPSCDVGSGFQWVLSGHRFALSPSGVRAIGASRPLIEWQLRTRVCALPNVEIAEHTSAVDFAGDRAHRRVTGVATRRRAGRALGEVVEADLVVDASGRSSQTLPWLEAFGCARPAEDRMTIDLAYATRHFRRDPADFDGRLGLGVGATPDHPRAGVIIAQENGTWIVTVSGYAHDEPPVDADAFTAFAASLPAPEFGRFVAEAEPLDEPLRYRIPTTVRRRYAEVPLPEGYLPFADTICCFNPIYGQGMSVAGVEALALRDCLRDGVEALAPRFLNRIRRGLDDTWTMAADSDLQMPCVAGPRSTRTRLANAYTVRVHRAAVTDPRVGAQFLRVINLLDRPTSLLRPATAARVLRGNVWPRPVPEDTVRPSATPGVRRGERIAEG</sequence>
<dbReference type="Gene3D" id="3.50.50.60">
    <property type="entry name" value="FAD/NAD(P)-binding domain"/>
    <property type="match status" value="1"/>
</dbReference>
<dbReference type="InterPro" id="IPR036188">
    <property type="entry name" value="FAD/NAD-bd_sf"/>
</dbReference>
<keyword evidence="2" id="KW-0560">Oxidoreductase</keyword>
<evidence type="ECO:0000313" key="2">
    <source>
        <dbReference type="EMBL" id="GAA4486492.1"/>
    </source>
</evidence>
<accession>A0ABP8PI18</accession>
<name>A0ABP8PI18_9NOCA</name>
<evidence type="ECO:0000256" key="1">
    <source>
        <dbReference type="SAM" id="MobiDB-lite"/>
    </source>
</evidence>
<gene>
    <name evidence="2" type="ORF">GCM10023094_43030</name>
</gene>
<dbReference type="GO" id="GO:0004497">
    <property type="term" value="F:monooxygenase activity"/>
    <property type="evidence" value="ECO:0007669"/>
    <property type="project" value="UniProtKB-KW"/>
</dbReference>